<keyword evidence="2" id="KW-0645">Protease</keyword>
<dbReference type="Proteomes" id="UP000540656">
    <property type="component" value="Unassembled WGS sequence"/>
</dbReference>
<dbReference type="SUPFAM" id="SSF53474">
    <property type="entry name" value="alpha/beta-Hydrolases"/>
    <property type="match status" value="1"/>
</dbReference>
<accession>A0A7Y9UP61</accession>
<evidence type="ECO:0000259" key="5">
    <source>
        <dbReference type="Pfam" id="PF00326"/>
    </source>
</evidence>
<evidence type="ECO:0000313" key="7">
    <source>
        <dbReference type="EMBL" id="NYG57897.1"/>
    </source>
</evidence>
<dbReference type="Gene3D" id="3.40.50.1820">
    <property type="entry name" value="alpha/beta hydrolase"/>
    <property type="match status" value="1"/>
</dbReference>
<keyword evidence="8" id="KW-1185">Reference proteome</keyword>
<dbReference type="InterPro" id="IPR002470">
    <property type="entry name" value="Peptidase_S9A"/>
</dbReference>
<protein>
    <submittedName>
        <fullName evidence="7">Oligopeptidase B</fullName>
        <ecNumber evidence="7">3.4.21.83</ecNumber>
    </submittedName>
</protein>
<evidence type="ECO:0000313" key="8">
    <source>
        <dbReference type="Proteomes" id="UP000540656"/>
    </source>
</evidence>
<comment type="similarity">
    <text evidence="1">Belongs to the peptidase S9A family.</text>
</comment>
<dbReference type="GO" id="GO:0004252">
    <property type="term" value="F:serine-type endopeptidase activity"/>
    <property type="evidence" value="ECO:0007669"/>
    <property type="project" value="UniProtKB-EC"/>
</dbReference>
<dbReference type="PANTHER" id="PTHR11757:SF19">
    <property type="entry name" value="PROLYL ENDOPEPTIDASE-LIKE"/>
    <property type="match status" value="1"/>
</dbReference>
<evidence type="ECO:0000256" key="1">
    <source>
        <dbReference type="ARBA" id="ARBA00005228"/>
    </source>
</evidence>
<keyword evidence="3 7" id="KW-0378">Hydrolase</keyword>
<evidence type="ECO:0000259" key="6">
    <source>
        <dbReference type="Pfam" id="PF02897"/>
    </source>
</evidence>
<evidence type="ECO:0000256" key="4">
    <source>
        <dbReference type="ARBA" id="ARBA00022825"/>
    </source>
</evidence>
<dbReference type="EC" id="3.4.21.83" evidence="7"/>
<gene>
    <name evidence="7" type="ORF">BJ980_000820</name>
</gene>
<dbReference type="EMBL" id="JACCAA010000001">
    <property type="protein sequence ID" value="NYG57897.1"/>
    <property type="molecule type" value="Genomic_DNA"/>
</dbReference>
<dbReference type="RefSeq" id="WP_179501112.1">
    <property type="nucleotide sequence ID" value="NZ_JACCAA010000001.1"/>
</dbReference>
<name>A0A7Y9UP61_9ACTN</name>
<reference evidence="7 8" key="1">
    <citation type="submission" date="2020-07" db="EMBL/GenBank/DDBJ databases">
        <title>Sequencing the genomes of 1000 actinobacteria strains.</title>
        <authorList>
            <person name="Klenk H.-P."/>
        </authorList>
    </citation>
    <scope>NUCLEOTIDE SEQUENCE [LARGE SCALE GENOMIC DNA]</scope>
    <source>
        <strain evidence="7 8">DSM 23819</strain>
    </source>
</reference>
<dbReference type="InterPro" id="IPR051543">
    <property type="entry name" value="Serine_Peptidase_S9A"/>
</dbReference>
<dbReference type="SUPFAM" id="SSF50993">
    <property type="entry name" value="Peptidase/esterase 'gauge' domain"/>
    <property type="match status" value="1"/>
</dbReference>
<dbReference type="InterPro" id="IPR001375">
    <property type="entry name" value="Peptidase_S9_cat"/>
</dbReference>
<comment type="caution">
    <text evidence="7">The sequence shown here is derived from an EMBL/GenBank/DDBJ whole genome shotgun (WGS) entry which is preliminary data.</text>
</comment>
<dbReference type="PANTHER" id="PTHR11757">
    <property type="entry name" value="PROTEASE FAMILY S9A OLIGOPEPTIDASE"/>
    <property type="match status" value="1"/>
</dbReference>
<dbReference type="GO" id="GO:0006508">
    <property type="term" value="P:proteolysis"/>
    <property type="evidence" value="ECO:0007669"/>
    <property type="project" value="UniProtKB-KW"/>
</dbReference>
<feature type="domain" description="Peptidase S9 prolyl oligopeptidase catalytic" evidence="5">
    <location>
        <begin position="487"/>
        <end position="707"/>
    </location>
</feature>
<sequence length="717" mass="79221">MHPPVAARIPTEKTVHGHTLVDDYEWLRDKEDPRVIAHLEAENAWTEERTAHLADLRQSIFDEIKARTLETDLSVPSRMRGHWYYSRSFEGKEYGASCRVPVTDPDDWTPPVPDEEAAADQPALPGEQVLLDLNQLAEGHEFFSLGGSTVTPDENLIAFSVDTVGDERFTIKVLDLTTGNLLEDEITGVLGGATWHPDGGSFFYTTVDDSWRPDKVWRHTLGNKQVDDELVFHEEDPAFWVGIGRSRSDRFLMIMSGAKTTSEFRILDTEADGAEFEIYTQRETGVEYGLEHAVIAGEDCFLVLQNASGPNFAISRAPLAPTPRSQWETFIAHDDAVRLDDVDGFAGHLVIHQRSEGLTQLRILELGPDGVGEDYQVRFDDEVYTIGSGGNPEFDQPVVRLGYTTLATPGSVHSYDVRTRELTLLKRTPVLGGHDPADYAEHRVWATAPDGVRIPISLVLPADAPRDGSVPVLLYGYGSYEASMDPYFSIARLSMLDRGAGFAIAHVRGGGEMGRHWYDDGKLEHKQNTFTDFIACARHLIDEKWTSADRLVAEGGSAGGLLIGAVANQAPELFAGFVAQVPFVDVLTTMLDASLPLTVMEYEEWGNPEGDPKAFDRIRAYAPYENVAALDYPPILAETSLNDTRVLYVEAAKWVAKLRATATGPAAEQGDFLLRTEMSAGHGGVSGRYKAWTDRAFSLAWILERMGLADVRIPARS</sequence>
<feature type="domain" description="Peptidase S9A N-terminal" evidence="6">
    <location>
        <begin position="4"/>
        <end position="427"/>
    </location>
</feature>
<dbReference type="PRINTS" id="PR00862">
    <property type="entry name" value="PROLIGOPTASE"/>
</dbReference>
<evidence type="ECO:0000256" key="3">
    <source>
        <dbReference type="ARBA" id="ARBA00022801"/>
    </source>
</evidence>
<proteinExistence type="inferred from homology"/>
<dbReference type="Pfam" id="PF00326">
    <property type="entry name" value="Peptidase_S9"/>
    <property type="match status" value="1"/>
</dbReference>
<dbReference type="InterPro" id="IPR029058">
    <property type="entry name" value="AB_hydrolase_fold"/>
</dbReference>
<evidence type="ECO:0000256" key="2">
    <source>
        <dbReference type="ARBA" id="ARBA00022670"/>
    </source>
</evidence>
<dbReference type="Pfam" id="PF02897">
    <property type="entry name" value="Peptidase_S9_N"/>
    <property type="match status" value="1"/>
</dbReference>
<dbReference type="AlphaFoldDB" id="A0A7Y9UP61"/>
<keyword evidence="4" id="KW-0720">Serine protease</keyword>
<dbReference type="InterPro" id="IPR023302">
    <property type="entry name" value="Pept_S9A_N"/>
</dbReference>
<dbReference type="Gene3D" id="2.130.10.120">
    <property type="entry name" value="Prolyl oligopeptidase, N-terminal domain"/>
    <property type="match status" value="1"/>
</dbReference>
<organism evidence="7 8">
    <name type="scientific">Nocardioides daedukensis</name>
    <dbReference type="NCBI Taxonomy" id="634462"/>
    <lineage>
        <taxon>Bacteria</taxon>
        <taxon>Bacillati</taxon>
        <taxon>Actinomycetota</taxon>
        <taxon>Actinomycetes</taxon>
        <taxon>Propionibacteriales</taxon>
        <taxon>Nocardioidaceae</taxon>
        <taxon>Nocardioides</taxon>
    </lineage>
</organism>